<dbReference type="Pfam" id="PF03401">
    <property type="entry name" value="TctC"/>
    <property type="match status" value="1"/>
</dbReference>
<keyword evidence="4" id="KW-1185">Reference proteome</keyword>
<comment type="similarity">
    <text evidence="1">Belongs to the UPF0065 (bug) family.</text>
</comment>
<evidence type="ECO:0000256" key="1">
    <source>
        <dbReference type="ARBA" id="ARBA00006987"/>
    </source>
</evidence>
<dbReference type="InterPro" id="IPR042100">
    <property type="entry name" value="Bug_dom1"/>
</dbReference>
<feature type="signal peptide" evidence="2">
    <location>
        <begin position="1"/>
        <end position="26"/>
    </location>
</feature>
<dbReference type="RefSeq" id="WP_187081435.1">
    <property type="nucleotide sequence ID" value="NZ_JACORU010000003.1"/>
</dbReference>
<proteinExistence type="inferred from homology"/>
<dbReference type="PIRSF" id="PIRSF017082">
    <property type="entry name" value="YflP"/>
    <property type="match status" value="1"/>
</dbReference>
<sequence>MQLRHPRRHVLAAALAPLLARAQAPAARWPLKPIRIIVVYPTGGLSDVVSRTLATSLSDKLGVPVFVDNRPGDGGALGMQLLARAQPDGYTLAFSAVTPLTLKPHIQDVGYDAVNGFAPLAAVMYTPVLLVGTPAFTGRSFADLVALARAKPGQLRWATSGVATSGHLVLEEVRQALRVNITHVPYKGGGQQIVDALSGQFELLSTNLAADQVEHVRAGKLRALAVGAPTRLKVLPNTPTFSEVGVPRANVASLFGLFATGGTPPEVVATINAAVQEALAAPELQARLRSADNIPGRGTADDFAREIARQREDNRRLAPVLRR</sequence>
<dbReference type="Gene3D" id="3.40.190.150">
    <property type="entry name" value="Bordetella uptake gene, domain 1"/>
    <property type="match status" value="1"/>
</dbReference>
<name>A0A923M902_9BURK</name>
<dbReference type="PANTHER" id="PTHR42928">
    <property type="entry name" value="TRICARBOXYLATE-BINDING PROTEIN"/>
    <property type="match status" value="1"/>
</dbReference>
<dbReference type="EMBL" id="JACORU010000003">
    <property type="protein sequence ID" value="MBC5764979.1"/>
    <property type="molecule type" value="Genomic_DNA"/>
</dbReference>
<organism evidence="3 4">
    <name type="scientific">Ramlibacter albus</name>
    <dbReference type="NCBI Taxonomy" id="2079448"/>
    <lineage>
        <taxon>Bacteria</taxon>
        <taxon>Pseudomonadati</taxon>
        <taxon>Pseudomonadota</taxon>
        <taxon>Betaproteobacteria</taxon>
        <taxon>Burkholderiales</taxon>
        <taxon>Comamonadaceae</taxon>
        <taxon>Ramlibacter</taxon>
    </lineage>
</organism>
<dbReference type="Proteomes" id="UP000596827">
    <property type="component" value="Unassembled WGS sequence"/>
</dbReference>
<gene>
    <name evidence="3" type="ORF">H8R02_10985</name>
</gene>
<evidence type="ECO:0000256" key="2">
    <source>
        <dbReference type="SAM" id="SignalP"/>
    </source>
</evidence>
<dbReference type="InterPro" id="IPR005064">
    <property type="entry name" value="BUG"/>
</dbReference>
<dbReference type="PANTHER" id="PTHR42928:SF5">
    <property type="entry name" value="BLR1237 PROTEIN"/>
    <property type="match status" value="1"/>
</dbReference>
<comment type="caution">
    <text evidence="3">The sequence shown here is derived from an EMBL/GenBank/DDBJ whole genome shotgun (WGS) entry which is preliminary data.</text>
</comment>
<evidence type="ECO:0000313" key="4">
    <source>
        <dbReference type="Proteomes" id="UP000596827"/>
    </source>
</evidence>
<protein>
    <submittedName>
        <fullName evidence="3">Tripartite tricarboxylate transporter substrate binding protein</fullName>
    </submittedName>
</protein>
<dbReference type="SUPFAM" id="SSF53850">
    <property type="entry name" value="Periplasmic binding protein-like II"/>
    <property type="match status" value="1"/>
</dbReference>
<keyword evidence="2" id="KW-0732">Signal</keyword>
<dbReference type="CDD" id="cd07012">
    <property type="entry name" value="PBP2_Bug_TTT"/>
    <property type="match status" value="1"/>
</dbReference>
<dbReference type="AlphaFoldDB" id="A0A923M902"/>
<reference evidence="3" key="1">
    <citation type="submission" date="2020-08" db="EMBL/GenBank/DDBJ databases">
        <title>Ramlibacter sp. GTP1 16S ribosomal RNA gene genome sequencing and assembly.</title>
        <authorList>
            <person name="Kang M."/>
        </authorList>
    </citation>
    <scope>NUCLEOTIDE SEQUENCE</scope>
    <source>
        <strain evidence="3">GTP1</strain>
    </source>
</reference>
<accession>A0A923M902</accession>
<feature type="chain" id="PRO_5038139761" evidence="2">
    <location>
        <begin position="27"/>
        <end position="323"/>
    </location>
</feature>
<dbReference type="Gene3D" id="3.40.190.10">
    <property type="entry name" value="Periplasmic binding protein-like II"/>
    <property type="match status" value="1"/>
</dbReference>
<evidence type="ECO:0000313" key="3">
    <source>
        <dbReference type="EMBL" id="MBC5764979.1"/>
    </source>
</evidence>